<reference evidence="2" key="1">
    <citation type="submission" date="2014-09" db="EMBL/GenBank/DDBJ databases">
        <authorList>
            <person name="Magalhaes I.L.F."/>
            <person name="Oliveira U."/>
            <person name="Santos F.R."/>
            <person name="Vidigal T.H.D.A."/>
            <person name="Brescovit A.D."/>
            <person name="Santos A.J."/>
        </authorList>
    </citation>
    <scope>NUCLEOTIDE SEQUENCE</scope>
    <source>
        <tissue evidence="2">Shoot tissue taken approximately 20 cm above the soil surface</tissue>
    </source>
</reference>
<dbReference type="AlphaFoldDB" id="A0A0A9CZK1"/>
<feature type="region of interest" description="Disordered" evidence="1">
    <location>
        <begin position="25"/>
        <end position="76"/>
    </location>
</feature>
<name>A0A0A9CZK1_ARUDO</name>
<evidence type="ECO:0000256" key="1">
    <source>
        <dbReference type="SAM" id="MobiDB-lite"/>
    </source>
</evidence>
<feature type="compositionally biased region" description="Low complexity" evidence="1">
    <location>
        <begin position="49"/>
        <end position="76"/>
    </location>
</feature>
<evidence type="ECO:0000313" key="2">
    <source>
        <dbReference type="EMBL" id="JAD76922.1"/>
    </source>
</evidence>
<accession>A0A0A9CZK1</accession>
<organism evidence="2">
    <name type="scientific">Arundo donax</name>
    <name type="common">Giant reed</name>
    <name type="synonym">Donax arundinaceus</name>
    <dbReference type="NCBI Taxonomy" id="35708"/>
    <lineage>
        <taxon>Eukaryota</taxon>
        <taxon>Viridiplantae</taxon>
        <taxon>Streptophyta</taxon>
        <taxon>Embryophyta</taxon>
        <taxon>Tracheophyta</taxon>
        <taxon>Spermatophyta</taxon>
        <taxon>Magnoliopsida</taxon>
        <taxon>Liliopsida</taxon>
        <taxon>Poales</taxon>
        <taxon>Poaceae</taxon>
        <taxon>PACMAD clade</taxon>
        <taxon>Arundinoideae</taxon>
        <taxon>Arundineae</taxon>
        <taxon>Arundo</taxon>
    </lineage>
</organism>
<protein>
    <submittedName>
        <fullName evidence="2">Uncharacterized protein</fullName>
    </submittedName>
</protein>
<reference evidence="2" key="2">
    <citation type="journal article" date="2015" name="Data Brief">
        <title>Shoot transcriptome of the giant reed, Arundo donax.</title>
        <authorList>
            <person name="Barrero R.A."/>
            <person name="Guerrero F.D."/>
            <person name="Moolhuijzen P."/>
            <person name="Goolsby J.A."/>
            <person name="Tidwell J."/>
            <person name="Bellgard S.E."/>
            <person name="Bellgard M.I."/>
        </authorList>
    </citation>
    <scope>NUCLEOTIDE SEQUENCE</scope>
    <source>
        <tissue evidence="2">Shoot tissue taken approximately 20 cm above the soil surface</tissue>
    </source>
</reference>
<sequence>MFPFTETEKYDQVIVMARRLRRRCRPRAGRRRGWSAGSRRSAPPPLTWRASCRGAARSSRWRAAGAAPSPPRRSGT</sequence>
<dbReference type="EMBL" id="GBRH01220973">
    <property type="protein sequence ID" value="JAD76922.1"/>
    <property type="molecule type" value="Transcribed_RNA"/>
</dbReference>
<proteinExistence type="predicted"/>